<keyword evidence="1" id="KW-0812">Transmembrane</keyword>
<dbReference type="AlphaFoldDB" id="T1DQA9"/>
<sequence>MFLQQTILHLFFFLPLPPVGLCQGLLLCYFSFLLSLSRVQDRIRECKG</sequence>
<keyword evidence="1" id="KW-1133">Transmembrane helix</keyword>
<evidence type="ECO:0000313" key="3">
    <source>
        <dbReference type="Proteomes" id="UP000018031"/>
    </source>
</evidence>
<accession>T1DQA9</accession>
<reference evidence="3" key="1">
    <citation type="journal article" date="2013" name="Genome">
        <title>Draft Genome Sequences of Porphyromonas crevioricanis JCM 15906T and Porphyromonas cansulci JCM 13913T Isolated from a Canine Oral Cavity.</title>
        <authorList>
            <person name="Sakamoto M."/>
            <person name="Tanaka N."/>
            <person name="Shiwa Y."/>
            <person name="Yoshikawa H."/>
            <person name="Ohkuma M."/>
        </authorList>
    </citation>
    <scope>NUCLEOTIDE SEQUENCE [LARGE SCALE GENOMIC DNA]</scope>
    <source>
        <strain evidence="3">JCM 15906</strain>
    </source>
</reference>
<feature type="transmembrane region" description="Helical" evidence="1">
    <location>
        <begin position="12"/>
        <end position="34"/>
    </location>
</feature>
<name>T1DQA9_9PORP</name>
<evidence type="ECO:0000256" key="1">
    <source>
        <dbReference type="SAM" id="Phobius"/>
    </source>
</evidence>
<dbReference type="EMBL" id="BAOU01000009">
    <property type="protein sequence ID" value="GAD04640.1"/>
    <property type="molecule type" value="Genomic_DNA"/>
</dbReference>
<gene>
    <name evidence="2" type="ORF">PORCRE_330</name>
</gene>
<evidence type="ECO:0000313" key="2">
    <source>
        <dbReference type="EMBL" id="GAD04640.1"/>
    </source>
</evidence>
<comment type="caution">
    <text evidence="2">The sequence shown here is derived from an EMBL/GenBank/DDBJ whole genome shotgun (WGS) entry which is preliminary data.</text>
</comment>
<proteinExistence type="predicted"/>
<reference evidence="2 3" key="2">
    <citation type="journal article" date="2013" name="Genome Announc.">
        <title>Draft Genome Sequences of Porphyromonas crevioricanis JCM 15906T and Porphyromonas cansulci JCM 13913T Isolated from a Canine Oral Cavity.</title>
        <authorList>
            <person name="Sakamoto M."/>
            <person name="Tanaka N."/>
            <person name="Shiwa Y."/>
            <person name="Yoshikawa H."/>
            <person name="Ohkuma M."/>
        </authorList>
    </citation>
    <scope>NUCLEOTIDE SEQUENCE [LARGE SCALE GENOMIC DNA]</scope>
    <source>
        <strain evidence="2 3">JCM 15906</strain>
    </source>
</reference>
<organism evidence="2 3">
    <name type="scientific">Porphyromonas crevioricanis JCM 15906</name>
    <dbReference type="NCBI Taxonomy" id="1305617"/>
    <lineage>
        <taxon>Bacteria</taxon>
        <taxon>Pseudomonadati</taxon>
        <taxon>Bacteroidota</taxon>
        <taxon>Bacteroidia</taxon>
        <taxon>Bacteroidales</taxon>
        <taxon>Porphyromonadaceae</taxon>
        <taxon>Porphyromonas</taxon>
    </lineage>
</organism>
<keyword evidence="1" id="KW-0472">Membrane</keyword>
<dbReference type="Proteomes" id="UP000018031">
    <property type="component" value="Unassembled WGS sequence"/>
</dbReference>
<protein>
    <submittedName>
        <fullName evidence="2">Uncharacterized protein</fullName>
    </submittedName>
</protein>